<dbReference type="Proteomes" id="UP000605846">
    <property type="component" value="Unassembled WGS sequence"/>
</dbReference>
<accession>A0A8H7BGC2</accession>
<protein>
    <submittedName>
        <fullName evidence="1">Uncharacterized protein</fullName>
    </submittedName>
</protein>
<dbReference type="EMBL" id="JABAYA010000630">
    <property type="protein sequence ID" value="KAF7720508.1"/>
    <property type="molecule type" value="Genomic_DNA"/>
</dbReference>
<sequence>MSTQNNNTNSPVFGTISQEEREAIRQAMSMGNLVALQEEDTAMQVVEESAELHIDLEKIQEDLHQKKKAAADKLIWVLANLQGTQQEQETAQAELDAAKTAWNAFLEAKK</sequence>
<comment type="caution">
    <text evidence="1">The sequence shown here is derived from an EMBL/GenBank/DDBJ whole genome shotgun (WGS) entry which is preliminary data.</text>
</comment>
<reference evidence="1" key="1">
    <citation type="submission" date="2020-01" db="EMBL/GenBank/DDBJ databases">
        <title>Genome Sequencing of Three Apophysomyces-Like Fungal Strains Confirms a Novel Fungal Genus in the Mucoromycota with divergent Burkholderia-like Endosymbiotic Bacteria.</title>
        <authorList>
            <person name="Stajich J.E."/>
            <person name="Macias A.M."/>
            <person name="Carter-House D."/>
            <person name="Lovett B."/>
            <person name="Kasson L.R."/>
            <person name="Berry K."/>
            <person name="Grigoriev I."/>
            <person name="Chang Y."/>
            <person name="Spatafora J."/>
            <person name="Kasson M.T."/>
        </authorList>
    </citation>
    <scope>NUCLEOTIDE SEQUENCE</scope>
    <source>
        <strain evidence="1">NRRL A-21654</strain>
    </source>
</reference>
<evidence type="ECO:0000313" key="1">
    <source>
        <dbReference type="EMBL" id="KAF7720508.1"/>
    </source>
</evidence>
<gene>
    <name evidence="1" type="ORF">EC973_007965</name>
</gene>
<evidence type="ECO:0000313" key="2">
    <source>
        <dbReference type="Proteomes" id="UP000605846"/>
    </source>
</evidence>
<dbReference type="AlphaFoldDB" id="A0A8H7BGC2"/>
<feature type="non-terminal residue" evidence="1">
    <location>
        <position position="110"/>
    </location>
</feature>
<organism evidence="1 2">
    <name type="scientific">Apophysomyces ossiformis</name>
    <dbReference type="NCBI Taxonomy" id="679940"/>
    <lineage>
        <taxon>Eukaryota</taxon>
        <taxon>Fungi</taxon>
        <taxon>Fungi incertae sedis</taxon>
        <taxon>Mucoromycota</taxon>
        <taxon>Mucoromycotina</taxon>
        <taxon>Mucoromycetes</taxon>
        <taxon>Mucorales</taxon>
        <taxon>Mucorineae</taxon>
        <taxon>Mucoraceae</taxon>
        <taxon>Apophysomyces</taxon>
    </lineage>
</organism>
<name>A0A8H7BGC2_9FUNG</name>
<keyword evidence="2" id="KW-1185">Reference proteome</keyword>
<proteinExistence type="predicted"/>